<gene>
    <name evidence="2" type="ORF">TKK_004707</name>
</gene>
<evidence type="ECO:0000313" key="2">
    <source>
        <dbReference type="EMBL" id="KAL3402156.1"/>
    </source>
</evidence>
<proteinExistence type="predicted"/>
<comment type="caution">
    <text evidence="2">The sequence shown here is derived from an EMBL/GenBank/DDBJ whole genome shotgun (WGS) entry which is preliminary data.</text>
</comment>
<feature type="region of interest" description="Disordered" evidence="1">
    <location>
        <begin position="133"/>
        <end position="159"/>
    </location>
</feature>
<dbReference type="EMBL" id="JBJJXI010000037">
    <property type="protein sequence ID" value="KAL3402156.1"/>
    <property type="molecule type" value="Genomic_DNA"/>
</dbReference>
<evidence type="ECO:0000313" key="3">
    <source>
        <dbReference type="Proteomes" id="UP001627154"/>
    </source>
</evidence>
<dbReference type="Proteomes" id="UP001627154">
    <property type="component" value="Unassembled WGS sequence"/>
</dbReference>
<evidence type="ECO:0000256" key="1">
    <source>
        <dbReference type="SAM" id="MobiDB-lite"/>
    </source>
</evidence>
<accession>A0ABD2X9U0</accession>
<protein>
    <submittedName>
        <fullName evidence="2">Uncharacterized protein</fullName>
    </submittedName>
</protein>
<dbReference type="AlphaFoldDB" id="A0ABD2X9U0"/>
<name>A0ABD2X9U0_9HYME</name>
<sequence length="159" mass="17894">MPKQKKSCPFSSDVYEPEPEYDEINHEVGPNQISVKVAKCVGRIEQVAGPGVGDPPQSTVRAQCEDACGNQCRPGCTKVNVIQNKPPPAKLPEEEMFLLRSSRQILNADEMRNKLEIELRTPRNYAPLVVPVTVWPPPEPEKEEDDDECKKKKKSKKKD</sequence>
<organism evidence="2 3">
    <name type="scientific">Trichogramma kaykai</name>
    <dbReference type="NCBI Taxonomy" id="54128"/>
    <lineage>
        <taxon>Eukaryota</taxon>
        <taxon>Metazoa</taxon>
        <taxon>Ecdysozoa</taxon>
        <taxon>Arthropoda</taxon>
        <taxon>Hexapoda</taxon>
        <taxon>Insecta</taxon>
        <taxon>Pterygota</taxon>
        <taxon>Neoptera</taxon>
        <taxon>Endopterygota</taxon>
        <taxon>Hymenoptera</taxon>
        <taxon>Apocrita</taxon>
        <taxon>Proctotrupomorpha</taxon>
        <taxon>Chalcidoidea</taxon>
        <taxon>Trichogrammatidae</taxon>
        <taxon>Trichogramma</taxon>
    </lineage>
</organism>
<reference evidence="2 3" key="1">
    <citation type="journal article" date="2024" name="bioRxiv">
        <title>A reference genome for Trichogramma kaykai: A tiny desert-dwelling parasitoid wasp with competing sex-ratio distorters.</title>
        <authorList>
            <person name="Culotta J."/>
            <person name="Lindsey A.R."/>
        </authorList>
    </citation>
    <scope>NUCLEOTIDE SEQUENCE [LARGE SCALE GENOMIC DNA]</scope>
    <source>
        <strain evidence="2 3">KSX58</strain>
    </source>
</reference>
<keyword evidence="3" id="KW-1185">Reference proteome</keyword>